<proteinExistence type="inferred from homology"/>
<dbReference type="InterPro" id="IPR004130">
    <property type="entry name" value="Gpn"/>
</dbReference>
<dbReference type="FunFam" id="3.40.50.300:FF:000338">
    <property type="entry name" value="GPN-loop GTPase 2"/>
    <property type="match status" value="1"/>
</dbReference>
<dbReference type="eggNOG" id="KOG1534">
    <property type="taxonomic scope" value="Eukaryota"/>
</dbReference>
<evidence type="ECO:0000256" key="5">
    <source>
        <dbReference type="ARBA" id="ARBA00023134"/>
    </source>
</evidence>
<dbReference type="PANTHER" id="PTHR21231">
    <property type="entry name" value="XPA-BINDING PROTEIN 1-RELATED"/>
    <property type="match status" value="1"/>
</dbReference>
<keyword evidence="8" id="KW-1185">Reference proteome</keyword>
<name>B6AJ69_CRYMR</name>
<keyword evidence="4 6" id="KW-0378">Hydrolase</keyword>
<dbReference type="GO" id="GO:0005524">
    <property type="term" value="F:ATP binding"/>
    <property type="evidence" value="ECO:0007669"/>
    <property type="project" value="UniProtKB-KW"/>
</dbReference>
<dbReference type="PANTHER" id="PTHR21231:SF7">
    <property type="entry name" value="GPN-LOOP GTPASE 3"/>
    <property type="match status" value="1"/>
</dbReference>
<dbReference type="InterPro" id="IPR030228">
    <property type="entry name" value="Gpn3"/>
</dbReference>
<dbReference type="InterPro" id="IPR027417">
    <property type="entry name" value="P-loop_NTPase"/>
</dbReference>
<dbReference type="EMBL" id="DS989738">
    <property type="protein sequence ID" value="EEA08306.1"/>
    <property type="molecule type" value="Genomic_DNA"/>
</dbReference>
<dbReference type="RefSeq" id="XP_002142655.1">
    <property type="nucleotide sequence ID" value="XM_002142619.1"/>
</dbReference>
<reference evidence="7" key="1">
    <citation type="submission" date="2008-06" db="EMBL/GenBank/DDBJ databases">
        <authorList>
            <person name="Lorenzi H."/>
            <person name="Inman J."/>
            <person name="Miller J."/>
            <person name="Schobel S."/>
            <person name="Amedeo P."/>
            <person name="Caler E.V."/>
            <person name="da Silva J."/>
        </authorList>
    </citation>
    <scope>NUCLEOTIDE SEQUENCE [LARGE SCALE GENOMIC DNA]</scope>
    <source>
        <strain evidence="7">RN66</strain>
    </source>
</reference>
<protein>
    <recommendedName>
        <fullName evidence="2 6">GPN-loop GTPase 3</fullName>
    </recommendedName>
</protein>
<dbReference type="SUPFAM" id="SSF52540">
    <property type="entry name" value="P-loop containing nucleoside triphosphate hydrolases"/>
    <property type="match status" value="1"/>
</dbReference>
<dbReference type="GO" id="GO:0005525">
    <property type="term" value="F:GTP binding"/>
    <property type="evidence" value="ECO:0007669"/>
    <property type="project" value="UniProtKB-KW"/>
</dbReference>
<dbReference type="GeneID" id="6997724"/>
<evidence type="ECO:0000313" key="8">
    <source>
        <dbReference type="Proteomes" id="UP000001460"/>
    </source>
</evidence>
<dbReference type="Proteomes" id="UP000001460">
    <property type="component" value="Unassembled WGS sequence"/>
</dbReference>
<dbReference type="STRING" id="441375.B6AJ69"/>
<evidence type="ECO:0000256" key="2">
    <source>
        <dbReference type="ARBA" id="ARBA00014587"/>
    </source>
</evidence>
<dbReference type="Gene3D" id="3.40.50.300">
    <property type="entry name" value="P-loop containing nucleotide triphosphate hydrolases"/>
    <property type="match status" value="1"/>
</dbReference>
<evidence type="ECO:0000256" key="4">
    <source>
        <dbReference type="ARBA" id="ARBA00022801"/>
    </source>
</evidence>
<comment type="subunit">
    <text evidence="6">Binds to RNA polymerase II (RNAPII).</text>
</comment>
<sequence length="272" mass="30824">MKYAQLVIGPAGSGKSTYCSIIQKHCEVLGRSCHIVNLDPAAEDFRYTCSIDIRELISLDDVMEELHLGPNGGQIFAMEYFIQNLDWLEEKLEIGYGDHQYILFDCPGQIELFTHLPIMKIFIESLKNWDFRVCGIYCLDVGFLTDASKFVAGSVATLSAMVQLEIFHVNVLTKCDLVEDEQLIYTILQKDAISLVTDLEKTMPIHIKPLNMALANLLEDYSMVSYVCLKPDDEDSIGQVLLAIDMNFQYYDDKEPNTNFDLADITGNDDFE</sequence>
<dbReference type="OMA" id="LYTHMTV"/>
<dbReference type="GO" id="GO:0003924">
    <property type="term" value="F:GTPase activity"/>
    <property type="evidence" value="ECO:0007669"/>
    <property type="project" value="TreeGrafter"/>
</dbReference>
<comment type="similarity">
    <text evidence="1 6">Belongs to the GPN-loop GTPase family.</text>
</comment>
<keyword evidence="3 6" id="KW-0547">Nucleotide-binding</keyword>
<dbReference type="VEuPathDB" id="CryptoDB:CMU_020500"/>
<organism evidence="7 8">
    <name type="scientific">Cryptosporidium muris (strain RN66)</name>
    <dbReference type="NCBI Taxonomy" id="441375"/>
    <lineage>
        <taxon>Eukaryota</taxon>
        <taxon>Sar</taxon>
        <taxon>Alveolata</taxon>
        <taxon>Apicomplexa</taxon>
        <taxon>Conoidasida</taxon>
        <taxon>Coccidia</taxon>
        <taxon>Eucoccidiorida</taxon>
        <taxon>Eimeriorina</taxon>
        <taxon>Cryptosporidiidae</taxon>
        <taxon>Cryptosporidium</taxon>
    </lineage>
</organism>
<evidence type="ECO:0000313" key="7">
    <source>
        <dbReference type="EMBL" id="EEA08306.1"/>
    </source>
</evidence>
<keyword evidence="7" id="KW-0067">ATP-binding</keyword>
<dbReference type="Pfam" id="PF03029">
    <property type="entry name" value="ATP_bind_1"/>
    <property type="match status" value="1"/>
</dbReference>
<accession>B6AJ69</accession>
<gene>
    <name evidence="7" type="ORF">CMU_020500</name>
</gene>
<dbReference type="AlphaFoldDB" id="B6AJ69"/>
<comment type="function">
    <text evidence="6">Small GTPase required for proper nuclear import of RNA polymerase II and III (RNAPII and RNAPIII). May act at an RNAP assembly step prior to nuclear import.</text>
</comment>
<dbReference type="CDD" id="cd17872">
    <property type="entry name" value="GPN3"/>
    <property type="match status" value="1"/>
</dbReference>
<evidence type="ECO:0000256" key="1">
    <source>
        <dbReference type="ARBA" id="ARBA00005290"/>
    </source>
</evidence>
<evidence type="ECO:0000256" key="3">
    <source>
        <dbReference type="ARBA" id="ARBA00022741"/>
    </source>
</evidence>
<evidence type="ECO:0000256" key="6">
    <source>
        <dbReference type="RuleBase" id="RU365059"/>
    </source>
</evidence>
<dbReference type="OrthoDB" id="5839at2759"/>
<keyword evidence="5 6" id="KW-0342">GTP-binding</keyword>